<reference evidence="14" key="1">
    <citation type="submission" date="2022-07" db="EMBL/GenBank/DDBJ databases">
        <title>Fungi with potential for degradation of polypropylene.</title>
        <authorList>
            <person name="Gostincar C."/>
        </authorList>
    </citation>
    <scope>NUCLEOTIDE SEQUENCE</scope>
    <source>
        <strain evidence="14">EXF-13308</strain>
    </source>
</reference>
<evidence type="ECO:0000259" key="11">
    <source>
        <dbReference type="Pfam" id="PF13086"/>
    </source>
</evidence>
<comment type="subcellular location">
    <subcellularLocation>
        <location evidence="1">Nucleus</location>
    </subcellularLocation>
</comment>
<feature type="region of interest" description="Disordered" evidence="9">
    <location>
        <begin position="1899"/>
        <end position="1949"/>
    </location>
</feature>
<dbReference type="InterPro" id="IPR041679">
    <property type="entry name" value="DNA2/NAM7-like_C"/>
</dbReference>
<evidence type="ECO:0000313" key="14">
    <source>
        <dbReference type="EMBL" id="KAJ9155180.1"/>
    </source>
</evidence>
<dbReference type="GO" id="GO:0016604">
    <property type="term" value="C:nuclear body"/>
    <property type="evidence" value="ECO:0007669"/>
    <property type="project" value="TreeGrafter"/>
</dbReference>
<dbReference type="Pfam" id="PF23576">
    <property type="entry name" value="SEN1_barrel"/>
    <property type="match status" value="1"/>
</dbReference>
<dbReference type="InterPro" id="IPR024481">
    <property type="entry name" value="Helicase_Sen1_N"/>
</dbReference>
<evidence type="ECO:0000259" key="10">
    <source>
        <dbReference type="Pfam" id="PF12726"/>
    </source>
</evidence>
<evidence type="ECO:0000256" key="2">
    <source>
        <dbReference type="ARBA" id="ARBA00007913"/>
    </source>
</evidence>
<accession>A0AA38S2Q1</accession>
<sequence>MIGPNEVYEGLMRLHDTLSAVSEDAHLFCPKIKDDDLEDYSDPSEPGETIDAEEKKKRIEDARQRTENAYWFSLILGIKKDQASNWLPEWINRTERFLTACDACIRTWHMRRKTFLKILSEHFDDDTVAIMEGKLNEFDKIRIDRGLIKAEEILRQHGPMNTKNLASHDEVAVLALYEALCCMPYLSLPENREHFNYVFHHTQERKALRIGATVVPTMTFFLFQEDAYRNRFARAAWEKLEPRSLTAEQFDWAVLEYLSNAILDVARDGTPLSQIKLFWQNIPLLIDAMPDDLILQSLQGADYQLDIFHLAMMHMICNSEEILALVLKALGILMARSPKAFWTSLSDMPRMQLAEELFKGPAFRPLLAKSGYALEEDGPRRVPFLAIWMRTYLNSLQPGERADVCSSLLYHLFEVFRVDTSITRDGQTACTVAGLYALGTTLDGFLDDGYHIKTSSGLMVINTVLDLVVKYKDIVVNAAELRAEDQYNVGLSAAAMSVIQASLSLDTRATRIEWAQLHNRREGRSGLRTVVRHSAQLWEAFLDMLWPGKGDLARAMLLAINSLNGIERFPAPKHGQLTDAALIGFNEDFGKCAEVVGRVIDRLTDFDTTDLRRFCSDTQNRTIYPVIVSIIHGEDPIREAGISLIKAITGEDRRSDALVKLLHDNFEVFLMAYCDVVKAATYGSRMSYSAYSPMPHIFICTRDVIDGLCDTTAGLLRSRTLSGAEHTAVMTWWTTQWECLQHAFNKTRAWSNEYERKLLEDFCRDAMELATQLLAQDGVVASALGARGSHGDLAQANGAATEQAMRMVLELPRMNAKGMADMLRLRDKYLVSVIVGILCKLLRRLAEYDMTMEETTITYIRQACEKRPDGKYQVNTNLNDQQRAELLKALGDDMDSDSGDMVAQTIAEKTREKPKKQSTIDAWSRSGTSATQSATSTTSLSSRTDRDHVVDLTSNLDKYRSSELAKLKAKEPIVKPKQPPKLEGKALAASQAAIKEARQKAKEEKAKRDAEAIAKAKALRAPTKLPGEGSGIRSIAGVTGKDHGPQKSEIMVDSSSEEESDSDDEPTISSALRKPTGRGILDPARRARELELLQKTRGPVKKTKIQRSAKDMRARLIPPMDVLHSAILEWDIFHEGNDPPNGYKCETVSNAYSNPRQYKETFFPLLVYEAWRSFVTAKDETTSKPFGIRVVNRMSVDRFLEVTTAMPIAANKDRYLSEGDIVLLSKSSDPLAQKNAPHCLARIWKTTFKKDSLEVAYRLNGRNNPMLPELLPGAEFQAVKITNMTTIEREYAALESLQYYDLMDEVLKAEPSPILRFGDQAVNNVMENYLLNPGQAKAILNAKENDGFTLVQGPPGTGKTKTIVAMVGALLTGHVGNSKSAAVAIRKPQVAGHAAQQAPSKKLLVCAPSNAAVDELVLRLKQGIKTMNGSQHKIEILRLGRSDAINAAVRDVTLDERVKAEMEAEGNNGKASEREKMHQEAGEIKVKLAELRPQLEAARAGDDRGQTMKLQREFDELKRRQAHIGARIDADKDSGNTFAREKEIKRRQIQQRILDSAQVLCATLSGSGHEMFKNLNVEFETVIIDEAAQCVELSALIPLKYGCSKCILVGDPKQLPPTVLSQSAARFGYDQSLFVRMQQNHPDDVHLLDQQYRMHPEISLFPSKEFYEGRLIDGSDMGKLRAQPWHDTSLFGPYRFFDVEGVQEKGRKGQSLVNVNEIQVAIQLYSRFRADFSSSDLKGKIGIITPYKAQLFALRQRFTDKYGEAITEEIEFNTTDAFQGRECEIIIFSCVRASPTGGIGFVSDIRRMNVGLTRARSSLWILGDSRALVQGEFWSRLIKDARARDRYSGGNILALLRKPSEMASRSATPYSAASSPAPSVSYAPVKKEDVQIKSEDVEMKDAPPITQEQLVPKGYRPQPPSQPAAPSLYTTNPRAGPSVQPMSMGGFNERGEAIPMARRSIAPHIHSSSSGGMTPLRKRAYEGGEDEKPPAKKTSSASTSSRPVPTGPKAIVNNPPMPSKPAKKATDPSAMEVLGLVPPKRQQPILNPTANLSAPVPKPPGNSRPPPGSAPKAPIPPRKKAPVDPFVRRKPPPPKR</sequence>
<dbReference type="InterPro" id="IPR041677">
    <property type="entry name" value="DNA2/NAM7_AAA_11"/>
</dbReference>
<dbReference type="InterPro" id="IPR056474">
    <property type="entry name" value="SEN1_barrel"/>
</dbReference>
<dbReference type="CDD" id="cd18808">
    <property type="entry name" value="SF1_C_Upf1"/>
    <property type="match status" value="1"/>
</dbReference>
<organism evidence="14 15">
    <name type="scientific">Pleurostoma richardsiae</name>
    <dbReference type="NCBI Taxonomy" id="41990"/>
    <lineage>
        <taxon>Eukaryota</taxon>
        <taxon>Fungi</taxon>
        <taxon>Dikarya</taxon>
        <taxon>Ascomycota</taxon>
        <taxon>Pezizomycotina</taxon>
        <taxon>Sordariomycetes</taxon>
        <taxon>Sordariomycetidae</taxon>
        <taxon>Calosphaeriales</taxon>
        <taxon>Pleurostomataceae</taxon>
        <taxon>Pleurostoma</taxon>
    </lineage>
</organism>
<feature type="compositionally biased region" description="Acidic residues" evidence="9">
    <location>
        <begin position="1055"/>
        <end position="1066"/>
    </location>
</feature>
<dbReference type="GO" id="GO:0006369">
    <property type="term" value="P:termination of RNA polymerase II transcription"/>
    <property type="evidence" value="ECO:0007669"/>
    <property type="project" value="TreeGrafter"/>
</dbReference>
<comment type="caution">
    <text evidence="14">The sequence shown here is derived from an EMBL/GenBank/DDBJ whole genome shotgun (WGS) entry which is preliminary data.</text>
</comment>
<evidence type="ECO:0000256" key="9">
    <source>
        <dbReference type="SAM" id="MobiDB-lite"/>
    </source>
</evidence>
<dbReference type="GO" id="GO:0001147">
    <property type="term" value="F:transcription termination site sequence-specific DNA binding"/>
    <property type="evidence" value="ECO:0007669"/>
    <property type="project" value="TreeGrafter"/>
</dbReference>
<dbReference type="PANTHER" id="PTHR10887:SF495">
    <property type="entry name" value="HELICASE SENATAXIN ISOFORM X1-RELATED"/>
    <property type="match status" value="1"/>
</dbReference>
<dbReference type="Pfam" id="PF12726">
    <property type="entry name" value="SEN1_N"/>
    <property type="match status" value="1"/>
</dbReference>
<evidence type="ECO:0000256" key="4">
    <source>
        <dbReference type="ARBA" id="ARBA00022801"/>
    </source>
</evidence>
<feature type="region of interest" description="Disordered" evidence="9">
    <location>
        <begin position="1964"/>
        <end position="2096"/>
    </location>
</feature>
<feature type="region of interest" description="Disordered" evidence="9">
    <location>
        <begin position="1023"/>
        <end position="1084"/>
    </location>
</feature>
<dbReference type="Pfam" id="PF13086">
    <property type="entry name" value="AAA_11"/>
    <property type="match status" value="1"/>
</dbReference>
<feature type="compositionally biased region" description="Low complexity" evidence="9">
    <location>
        <begin position="1992"/>
        <end position="2001"/>
    </location>
</feature>
<feature type="compositionally biased region" description="Low complexity" evidence="9">
    <location>
        <begin position="924"/>
        <end position="942"/>
    </location>
</feature>
<feature type="domain" description="Helicase Sen1 N-terminal" evidence="10">
    <location>
        <begin position="90"/>
        <end position="835"/>
    </location>
</feature>
<evidence type="ECO:0000256" key="5">
    <source>
        <dbReference type="ARBA" id="ARBA00022806"/>
    </source>
</evidence>
<keyword evidence="5 14" id="KW-0347">Helicase</keyword>
<dbReference type="InterPro" id="IPR045055">
    <property type="entry name" value="DNA2/NAM7-like"/>
</dbReference>
<dbReference type="GO" id="GO:0004386">
    <property type="term" value="F:helicase activity"/>
    <property type="evidence" value="ECO:0007669"/>
    <property type="project" value="UniProtKB-KW"/>
</dbReference>
<dbReference type="CDD" id="cd18042">
    <property type="entry name" value="DEXXQc_SETX"/>
    <property type="match status" value="1"/>
</dbReference>
<dbReference type="GO" id="GO:0016787">
    <property type="term" value="F:hydrolase activity"/>
    <property type="evidence" value="ECO:0007669"/>
    <property type="project" value="UniProtKB-KW"/>
</dbReference>
<keyword evidence="3" id="KW-0547">Nucleotide-binding</keyword>
<evidence type="ECO:0000256" key="8">
    <source>
        <dbReference type="SAM" id="Coils"/>
    </source>
</evidence>
<feature type="compositionally biased region" description="Basic and acidic residues" evidence="9">
    <location>
        <begin position="1979"/>
        <end position="1990"/>
    </location>
</feature>
<feature type="compositionally biased region" description="Pro residues" evidence="9">
    <location>
        <begin position="2056"/>
        <end position="2076"/>
    </location>
</feature>
<dbReference type="EMBL" id="JANBVO010000003">
    <property type="protein sequence ID" value="KAJ9155180.1"/>
    <property type="molecule type" value="Genomic_DNA"/>
</dbReference>
<dbReference type="Pfam" id="PF13087">
    <property type="entry name" value="AAA_12"/>
    <property type="match status" value="1"/>
</dbReference>
<dbReference type="PANTHER" id="PTHR10887">
    <property type="entry name" value="DNA2/NAM7 HELICASE FAMILY"/>
    <property type="match status" value="1"/>
</dbReference>
<dbReference type="GO" id="GO:0005694">
    <property type="term" value="C:chromosome"/>
    <property type="evidence" value="ECO:0007669"/>
    <property type="project" value="UniProtKB-ARBA"/>
</dbReference>
<comment type="similarity">
    <text evidence="2">Belongs to the DNA2/NAM7 helicase family.</text>
</comment>
<evidence type="ECO:0000256" key="7">
    <source>
        <dbReference type="ARBA" id="ARBA00023242"/>
    </source>
</evidence>
<feature type="domain" description="DNA2/NAM7 helicase-like C-terminal" evidence="12">
    <location>
        <begin position="1629"/>
        <end position="1825"/>
    </location>
</feature>
<keyword evidence="15" id="KW-1185">Reference proteome</keyword>
<dbReference type="GO" id="GO:0005524">
    <property type="term" value="F:ATP binding"/>
    <property type="evidence" value="ECO:0007669"/>
    <property type="project" value="UniProtKB-KW"/>
</dbReference>
<evidence type="ECO:0000256" key="3">
    <source>
        <dbReference type="ARBA" id="ARBA00022741"/>
    </source>
</evidence>
<dbReference type="InterPro" id="IPR047187">
    <property type="entry name" value="SF1_C_Upf1"/>
</dbReference>
<evidence type="ECO:0000256" key="1">
    <source>
        <dbReference type="ARBA" id="ARBA00004123"/>
    </source>
</evidence>
<gene>
    <name evidence="14" type="ORF">NKR23_g1683</name>
</gene>
<keyword evidence="8" id="KW-0175">Coiled coil</keyword>
<dbReference type="FunFam" id="3.40.50.300:FF:000326">
    <property type="entry name" value="P-loop containing nucleoside triphosphate hydrolase"/>
    <property type="match status" value="1"/>
</dbReference>
<evidence type="ECO:0000256" key="6">
    <source>
        <dbReference type="ARBA" id="ARBA00022840"/>
    </source>
</evidence>
<protein>
    <submittedName>
        <fullName evidence="14">Helicase SEN1</fullName>
    </submittedName>
</protein>
<keyword evidence="4" id="KW-0378">Hydrolase</keyword>
<feature type="region of interest" description="Disordered" evidence="9">
    <location>
        <begin position="37"/>
        <end position="56"/>
    </location>
</feature>
<proteinExistence type="inferred from homology"/>
<evidence type="ECO:0000259" key="13">
    <source>
        <dbReference type="Pfam" id="PF23576"/>
    </source>
</evidence>
<keyword evidence="7" id="KW-0539">Nucleus</keyword>
<keyword evidence="6" id="KW-0067">ATP-binding</keyword>
<feature type="domain" description="DNA2/NAM7 helicase helicase" evidence="11">
    <location>
        <begin position="1331"/>
        <end position="1622"/>
    </location>
</feature>
<dbReference type="Gene3D" id="3.40.50.300">
    <property type="entry name" value="P-loop containing nucleotide triphosphate hydrolases"/>
    <property type="match status" value="2"/>
</dbReference>
<dbReference type="SUPFAM" id="SSF52540">
    <property type="entry name" value="P-loop containing nucleoside triphosphate hydrolases"/>
    <property type="match status" value="1"/>
</dbReference>
<dbReference type="FunFam" id="3.40.50.300:FF:001152">
    <property type="entry name" value="tRNA-splicing endonuclease, putative"/>
    <property type="match status" value="1"/>
</dbReference>
<feature type="coiled-coil region" evidence="8">
    <location>
        <begin position="987"/>
        <end position="1014"/>
    </location>
</feature>
<dbReference type="Proteomes" id="UP001174694">
    <property type="component" value="Unassembled WGS sequence"/>
</dbReference>
<dbReference type="InterPro" id="IPR027417">
    <property type="entry name" value="P-loop_NTPase"/>
</dbReference>
<feature type="region of interest" description="Disordered" evidence="9">
    <location>
        <begin position="908"/>
        <end position="945"/>
    </location>
</feature>
<feature type="domain" description="Helicase SEN1 beta-barrel" evidence="13">
    <location>
        <begin position="1182"/>
        <end position="1281"/>
    </location>
</feature>
<evidence type="ECO:0000313" key="15">
    <source>
        <dbReference type="Proteomes" id="UP001174694"/>
    </source>
</evidence>
<evidence type="ECO:0000259" key="12">
    <source>
        <dbReference type="Pfam" id="PF13087"/>
    </source>
</evidence>
<name>A0AA38S2Q1_9PEZI</name>